<dbReference type="GO" id="GO:0070006">
    <property type="term" value="F:metalloaminopeptidase activity"/>
    <property type="evidence" value="ECO:0007669"/>
    <property type="project" value="InterPro"/>
</dbReference>
<keyword evidence="3" id="KW-0479">Metal-binding</keyword>
<dbReference type="SUPFAM" id="SSF55920">
    <property type="entry name" value="Creatinase/aminopeptidase"/>
    <property type="match status" value="1"/>
</dbReference>
<evidence type="ECO:0000256" key="5">
    <source>
        <dbReference type="ARBA" id="ARBA00023211"/>
    </source>
</evidence>
<dbReference type="GO" id="GO:0006508">
    <property type="term" value="P:proteolysis"/>
    <property type="evidence" value="ECO:0007669"/>
    <property type="project" value="TreeGrafter"/>
</dbReference>
<keyword evidence="8" id="KW-1185">Reference proteome</keyword>
<protein>
    <submittedName>
        <fullName evidence="7">Intermediate cleaving peptidase 55</fullName>
    </submittedName>
</protein>
<dbReference type="GO" id="GO:0005739">
    <property type="term" value="C:mitochondrion"/>
    <property type="evidence" value="ECO:0007669"/>
    <property type="project" value="TreeGrafter"/>
</dbReference>
<dbReference type="PANTHER" id="PTHR43226:SF4">
    <property type="entry name" value="XAA-PRO AMINOPEPTIDASE 3"/>
    <property type="match status" value="1"/>
</dbReference>
<proteinExistence type="inferred from homology"/>
<evidence type="ECO:0000256" key="3">
    <source>
        <dbReference type="ARBA" id="ARBA00022723"/>
    </source>
</evidence>
<evidence type="ECO:0000256" key="2">
    <source>
        <dbReference type="ARBA" id="ARBA00008766"/>
    </source>
</evidence>
<evidence type="ECO:0000313" key="8">
    <source>
        <dbReference type="Proteomes" id="UP000095605"/>
    </source>
</evidence>
<comment type="similarity">
    <text evidence="2">Belongs to the peptidase M24B family.</text>
</comment>
<comment type="cofactor">
    <cofactor evidence="1">
        <name>Mn(2+)</name>
        <dbReference type="ChEBI" id="CHEBI:29035"/>
    </cofactor>
</comment>
<keyword evidence="4" id="KW-0378">Hydrolase</keyword>
<dbReference type="InterPro" id="IPR029149">
    <property type="entry name" value="Creatin/AminoP/Spt16_N"/>
</dbReference>
<dbReference type="InterPro" id="IPR000994">
    <property type="entry name" value="Pept_M24"/>
</dbReference>
<dbReference type="InterPro" id="IPR007865">
    <property type="entry name" value="Aminopep_P_N"/>
</dbReference>
<dbReference type="SUPFAM" id="SSF53092">
    <property type="entry name" value="Creatinase/prolidase N-terminal domain"/>
    <property type="match status" value="1"/>
</dbReference>
<dbReference type="GO" id="GO:0030145">
    <property type="term" value="F:manganese ion binding"/>
    <property type="evidence" value="ECO:0007669"/>
    <property type="project" value="InterPro"/>
</dbReference>
<dbReference type="Proteomes" id="UP000095605">
    <property type="component" value="Unassembled WGS sequence"/>
</dbReference>
<name>A0A1E5RTP2_9ASCO</name>
<reference evidence="8" key="1">
    <citation type="journal article" date="2016" name="Genome Announc.">
        <title>Genome sequences of three species of Hanseniaspora isolated from spontaneous wine fermentations.</title>
        <authorList>
            <person name="Sternes P.R."/>
            <person name="Lee D."/>
            <person name="Kutyna D.R."/>
            <person name="Borneman A.R."/>
        </authorList>
    </citation>
    <scope>NUCLEOTIDE SEQUENCE [LARGE SCALE GENOMIC DNA]</scope>
    <source>
        <strain evidence="8">AWRI3578</strain>
    </source>
</reference>
<keyword evidence="5" id="KW-0464">Manganese</keyword>
<dbReference type="PANTHER" id="PTHR43226">
    <property type="entry name" value="XAA-PRO AMINOPEPTIDASE 3"/>
    <property type="match status" value="1"/>
</dbReference>
<evidence type="ECO:0000256" key="1">
    <source>
        <dbReference type="ARBA" id="ARBA00001936"/>
    </source>
</evidence>
<dbReference type="Gene3D" id="3.90.230.10">
    <property type="entry name" value="Creatinase/methionine aminopeptidase superfamily"/>
    <property type="match status" value="1"/>
</dbReference>
<dbReference type="InterPro" id="IPR052433">
    <property type="entry name" value="X-Pro_dipept-like"/>
</dbReference>
<organism evidence="7 8">
    <name type="scientific">Hanseniaspora opuntiae</name>
    <dbReference type="NCBI Taxonomy" id="211096"/>
    <lineage>
        <taxon>Eukaryota</taxon>
        <taxon>Fungi</taxon>
        <taxon>Dikarya</taxon>
        <taxon>Ascomycota</taxon>
        <taxon>Saccharomycotina</taxon>
        <taxon>Saccharomycetes</taxon>
        <taxon>Saccharomycodales</taxon>
        <taxon>Saccharomycodaceae</taxon>
        <taxon>Hanseniaspora</taxon>
    </lineage>
</organism>
<evidence type="ECO:0000313" key="7">
    <source>
        <dbReference type="EMBL" id="OEJ90168.1"/>
    </source>
</evidence>
<gene>
    <name evidence="7" type="ORF">AWRI3578_g936</name>
</gene>
<evidence type="ECO:0000256" key="4">
    <source>
        <dbReference type="ARBA" id="ARBA00022801"/>
    </source>
</evidence>
<dbReference type="Pfam" id="PF05195">
    <property type="entry name" value="AMP_N"/>
    <property type="match status" value="1"/>
</dbReference>
<dbReference type="AlphaFoldDB" id="A0A1E5RTP2"/>
<dbReference type="EMBL" id="LPNL01000003">
    <property type="protein sequence ID" value="OEJ90168.1"/>
    <property type="molecule type" value="Genomic_DNA"/>
</dbReference>
<comment type="caution">
    <text evidence="7">The sequence shown here is derived from an EMBL/GenBank/DDBJ whole genome shotgun (WGS) entry which is preliminary data.</text>
</comment>
<sequence length="481" mass="54672">MRLLSLRSYSIGKFPGRLNFTLGQPLHESRPNLIKPGDLTPGISAQEYYLRRLRLADKLPAKSCVVIPSNEVKYASGPVFYKFQQNTNFLYLTGFDEPDSMMILEKPTANLEDTVLHMLVREKDERQEMWSGHRTGTQNCYNFFNADEVGCISQWKPYLNKVLSNYKTVYFNSDSNGYENESIESYLTKTLQKTVKGFKREVAELRLIKSESEMKIIRECGRISGRSYNEAMTKKIQSEKNLQAYLEYKFISNGLDSSGYIPVVAGGSNALAIHYTINNDIIRDDEMVLIDAGGKFGHYTADISRTFPILGKFSEPQKALYEAVLDVNRECIKVSSELVSGGVSFSDLHNFSRQLLYQNLKQIGGFKELEKNIDKLYPHHVGHYLGLDLHDIPEISMGEKFQENSVFTVEPGVYCPRDDSFVPKDFQGIGIRIEDNVSLLKNGQYENLTVEAVKEVDDIEALISKGCVQRRYVSPITEPLL</sequence>
<evidence type="ECO:0000259" key="6">
    <source>
        <dbReference type="SMART" id="SM01011"/>
    </source>
</evidence>
<dbReference type="SMART" id="SM01011">
    <property type="entry name" value="AMP_N"/>
    <property type="match status" value="1"/>
</dbReference>
<dbReference type="Pfam" id="PF00557">
    <property type="entry name" value="Peptidase_M24"/>
    <property type="match status" value="1"/>
</dbReference>
<accession>A0A1E5RTP2</accession>
<feature type="domain" description="Aminopeptidase P N-terminal" evidence="6">
    <location>
        <begin position="43"/>
        <end position="176"/>
    </location>
</feature>
<dbReference type="OrthoDB" id="4215474at2759"/>
<dbReference type="Gene3D" id="3.40.350.10">
    <property type="entry name" value="Creatinase/prolidase N-terminal domain"/>
    <property type="match status" value="1"/>
</dbReference>
<dbReference type="InterPro" id="IPR036005">
    <property type="entry name" value="Creatinase/aminopeptidase-like"/>
</dbReference>